<organism evidence="1 2">
    <name type="scientific">Schistosoma rodhaini</name>
    <dbReference type="NCBI Taxonomy" id="6188"/>
    <lineage>
        <taxon>Eukaryota</taxon>
        <taxon>Metazoa</taxon>
        <taxon>Spiralia</taxon>
        <taxon>Lophotrochozoa</taxon>
        <taxon>Platyhelminthes</taxon>
        <taxon>Trematoda</taxon>
        <taxon>Digenea</taxon>
        <taxon>Strigeidida</taxon>
        <taxon>Schistosomatoidea</taxon>
        <taxon>Schistosomatidae</taxon>
        <taxon>Schistosoma</taxon>
    </lineage>
</organism>
<dbReference type="PANTHER" id="PTHR47705">
    <property type="entry name" value="AGAP000321-PA"/>
    <property type="match status" value="1"/>
</dbReference>
<dbReference type="InterPro" id="IPR035994">
    <property type="entry name" value="Nucleoside_phosphorylase_sf"/>
</dbReference>
<protein>
    <recommendedName>
        <fullName evidence="3">Nucleoside phosphorylase domain-containing protein</fullName>
    </recommendedName>
</protein>
<dbReference type="WBParaSite" id="SRDH1_30780.1">
    <property type="protein sequence ID" value="SRDH1_30780.1"/>
    <property type="gene ID" value="SRDH1_30780"/>
</dbReference>
<evidence type="ECO:0000313" key="2">
    <source>
        <dbReference type="WBParaSite" id="SRDH1_30780.1"/>
    </source>
</evidence>
<dbReference type="Gene3D" id="3.40.50.1580">
    <property type="entry name" value="Nucleoside phosphorylase domain"/>
    <property type="match status" value="1"/>
</dbReference>
<evidence type="ECO:0000313" key="1">
    <source>
        <dbReference type="Proteomes" id="UP000050792"/>
    </source>
</evidence>
<dbReference type="AlphaFoldDB" id="A0AA85EZF4"/>
<keyword evidence="1" id="KW-1185">Reference proteome</keyword>
<accession>A0AA85EZF4</accession>
<dbReference type="Proteomes" id="UP000050792">
    <property type="component" value="Unassembled WGS sequence"/>
</dbReference>
<reference evidence="1" key="1">
    <citation type="submission" date="2022-06" db="EMBL/GenBank/DDBJ databases">
        <authorList>
            <person name="Berger JAMES D."/>
            <person name="Berger JAMES D."/>
        </authorList>
    </citation>
    <scope>NUCLEOTIDE SEQUENCE [LARGE SCALE GENOMIC DNA]</scope>
</reference>
<dbReference type="GO" id="GO:0009116">
    <property type="term" value="P:nucleoside metabolic process"/>
    <property type="evidence" value="ECO:0007669"/>
    <property type="project" value="InterPro"/>
</dbReference>
<name>A0AA85EZF4_9TREM</name>
<reference evidence="2" key="2">
    <citation type="submission" date="2023-11" db="UniProtKB">
        <authorList>
            <consortium name="WormBaseParasite"/>
        </authorList>
    </citation>
    <scope>IDENTIFICATION</scope>
</reference>
<sequence length="630" mass="71545">MHTLESEQAVISVFVKSDYRVWDDMTQSYVVMTPFTLGNMKIIRFERTHNLDESMVHHIAGGQHSGIIVNKECKLKMEPMDVPEMQLQFTCIMFNNRTSETHAENRCLKFWFSKSAQQFDRLDESYDFFRELIDPDAFPRDYVGFLKKVLKLMHGSRYLRLRRVDLDIIPLDKLEQESLVPERDNKPTEQVLRESLQMRLEEAYPNVLSMDDLIRILECDNRALLQVQLNELVDRDLIQLVPLEGKHVGQFGFRRKIHLQNHVVREMKGANHMQQVSTSEKPTIAIITNLLCEKLAVDAMMEQKTTFVRYKSEGESHVYTIGNIGPHKVISTKLPMVGRELQAKISSGSITTRLLGAFQAVQHVFLVGVGGSVPHVYEFEKHSRLGDIVVSAVARSSGLHSSAMNNHTNHSVSNGVGDSIYIYCDRLIEPPEDAVDMKTPRFVLRKYAARDPTLVNCVEKVLDRFEAAPEKCEWDQILKTALTVLGGEDDPIDFARPPPDTDKLKLKINEGVTFDIKHPDVPEELARFYPPGVPAVRLGCMGSGRPVTDNDALMSDFAKEHHLLCYDAEYDQVLESVMGNGLDSFILIRGIADYMEGRQGTQWQPYAALAAASFMKSIILQLPLIPINED</sequence>
<dbReference type="SUPFAM" id="SSF53167">
    <property type="entry name" value="Purine and uridine phosphorylases"/>
    <property type="match status" value="1"/>
</dbReference>
<dbReference type="GO" id="GO:0003824">
    <property type="term" value="F:catalytic activity"/>
    <property type="evidence" value="ECO:0007669"/>
    <property type="project" value="InterPro"/>
</dbReference>
<proteinExistence type="predicted"/>
<evidence type="ECO:0008006" key="3">
    <source>
        <dbReference type="Google" id="ProtNLM"/>
    </source>
</evidence>
<dbReference type="PANTHER" id="PTHR47705:SF1">
    <property type="entry name" value="PNP_UDP_1 DOMAIN-CONTAINING PROTEIN"/>
    <property type="match status" value="1"/>
</dbReference>